<comment type="similarity">
    <text evidence="1">Belongs to the thioredoxin family.</text>
</comment>
<feature type="domain" description="Thioredoxin" evidence="2">
    <location>
        <begin position="19"/>
        <end position="97"/>
    </location>
</feature>
<organism evidence="3 4">
    <name type="scientific">Mycena pura</name>
    <dbReference type="NCBI Taxonomy" id="153505"/>
    <lineage>
        <taxon>Eukaryota</taxon>
        <taxon>Fungi</taxon>
        <taxon>Dikarya</taxon>
        <taxon>Basidiomycota</taxon>
        <taxon>Agaricomycotina</taxon>
        <taxon>Agaricomycetes</taxon>
        <taxon>Agaricomycetidae</taxon>
        <taxon>Agaricales</taxon>
        <taxon>Marasmiineae</taxon>
        <taxon>Mycenaceae</taxon>
        <taxon>Mycena</taxon>
    </lineage>
</organism>
<dbReference type="InterPro" id="IPR010357">
    <property type="entry name" value="TXNDC17_dom"/>
</dbReference>
<dbReference type="Gene3D" id="3.40.30.10">
    <property type="entry name" value="Glutaredoxin"/>
    <property type="match status" value="1"/>
</dbReference>
<dbReference type="PANTHER" id="PTHR12452:SF0">
    <property type="entry name" value="THIOREDOXIN DOMAIN-CONTAINING PROTEIN 17"/>
    <property type="match status" value="1"/>
</dbReference>
<dbReference type="EMBL" id="JARJCW010000109">
    <property type="protein sequence ID" value="KAJ7193333.1"/>
    <property type="molecule type" value="Genomic_DNA"/>
</dbReference>
<dbReference type="PANTHER" id="PTHR12452">
    <property type="entry name" value="42-9-9 PROTEIN-RELATED"/>
    <property type="match status" value="1"/>
</dbReference>
<protein>
    <recommendedName>
        <fullName evidence="2">Thioredoxin domain-containing protein</fullName>
    </recommendedName>
</protein>
<dbReference type="GO" id="GO:0005829">
    <property type="term" value="C:cytosol"/>
    <property type="evidence" value="ECO:0007669"/>
    <property type="project" value="TreeGrafter"/>
</dbReference>
<dbReference type="InterPro" id="IPR045108">
    <property type="entry name" value="TXNDC17-like"/>
</dbReference>
<dbReference type="AlphaFoldDB" id="A0AAD6URP3"/>
<proteinExistence type="inferred from homology"/>
<dbReference type="InterPro" id="IPR036249">
    <property type="entry name" value="Thioredoxin-like_sf"/>
</dbReference>
<name>A0AAD6URP3_9AGAR</name>
<gene>
    <name evidence="3" type="ORF">GGX14DRAFT_589131</name>
</gene>
<evidence type="ECO:0000313" key="3">
    <source>
        <dbReference type="EMBL" id="KAJ7193333.1"/>
    </source>
</evidence>
<evidence type="ECO:0000259" key="2">
    <source>
        <dbReference type="Pfam" id="PF06110"/>
    </source>
</evidence>
<dbReference type="GO" id="GO:0047134">
    <property type="term" value="F:protein-disulfide reductase [NAD(P)H] activity"/>
    <property type="evidence" value="ECO:0007669"/>
    <property type="project" value="InterPro"/>
</dbReference>
<comment type="caution">
    <text evidence="3">The sequence shown here is derived from an EMBL/GenBank/DDBJ whole genome shotgun (WGS) entry which is preliminary data.</text>
</comment>
<keyword evidence="4" id="KW-1185">Reference proteome</keyword>
<sequence length="122" mass="13625">MPLHVVDPSDYVSLLERPEEYIIFYASVENGKMWCGDCRAVDDVVQKTFAPNGPAAAIVYVGSKPEWKAEDNVFRGEPFKVTDVPTIVKLKEKKELARLVLEEINTKLAAFVNSEVRPAADV</sequence>
<reference evidence="3" key="1">
    <citation type="submission" date="2023-03" db="EMBL/GenBank/DDBJ databases">
        <title>Massive genome expansion in bonnet fungi (Mycena s.s.) driven by repeated elements and novel gene families across ecological guilds.</title>
        <authorList>
            <consortium name="Lawrence Berkeley National Laboratory"/>
            <person name="Harder C.B."/>
            <person name="Miyauchi S."/>
            <person name="Viragh M."/>
            <person name="Kuo A."/>
            <person name="Thoen E."/>
            <person name="Andreopoulos B."/>
            <person name="Lu D."/>
            <person name="Skrede I."/>
            <person name="Drula E."/>
            <person name="Henrissat B."/>
            <person name="Morin E."/>
            <person name="Kohler A."/>
            <person name="Barry K."/>
            <person name="LaButti K."/>
            <person name="Morin E."/>
            <person name="Salamov A."/>
            <person name="Lipzen A."/>
            <person name="Mereny Z."/>
            <person name="Hegedus B."/>
            <person name="Baldrian P."/>
            <person name="Stursova M."/>
            <person name="Weitz H."/>
            <person name="Taylor A."/>
            <person name="Grigoriev I.V."/>
            <person name="Nagy L.G."/>
            <person name="Martin F."/>
            <person name="Kauserud H."/>
        </authorList>
    </citation>
    <scope>NUCLEOTIDE SEQUENCE</scope>
    <source>
        <strain evidence="3">9144</strain>
    </source>
</reference>
<dbReference type="Proteomes" id="UP001219525">
    <property type="component" value="Unassembled WGS sequence"/>
</dbReference>
<evidence type="ECO:0000313" key="4">
    <source>
        <dbReference type="Proteomes" id="UP001219525"/>
    </source>
</evidence>
<dbReference type="Pfam" id="PF06110">
    <property type="entry name" value="TXD17-like_Trx"/>
    <property type="match status" value="1"/>
</dbReference>
<dbReference type="SUPFAM" id="SSF52833">
    <property type="entry name" value="Thioredoxin-like"/>
    <property type="match status" value="1"/>
</dbReference>
<accession>A0AAD6URP3</accession>
<evidence type="ECO:0000256" key="1">
    <source>
        <dbReference type="ARBA" id="ARBA00008987"/>
    </source>
</evidence>